<evidence type="ECO:0000256" key="4">
    <source>
        <dbReference type="ARBA" id="ARBA00023242"/>
    </source>
</evidence>
<evidence type="ECO:0000256" key="1">
    <source>
        <dbReference type="ARBA" id="ARBA00004123"/>
    </source>
</evidence>
<dbReference type="InterPro" id="IPR039189">
    <property type="entry name" value="Fcp1"/>
</dbReference>
<dbReference type="STRING" id="74649.A0A2P6QK53"/>
<evidence type="ECO:0000256" key="3">
    <source>
        <dbReference type="ARBA" id="ARBA00022801"/>
    </source>
</evidence>
<gene>
    <name evidence="7" type="ORF">RchiOBHm_Chr5g0070271</name>
</gene>
<comment type="caution">
    <text evidence="7">The sequence shown here is derived from an EMBL/GenBank/DDBJ whole genome shotgun (WGS) entry which is preliminary data.</text>
</comment>
<keyword evidence="3 7" id="KW-0378">Hydrolase</keyword>
<keyword evidence="4" id="KW-0539">Nucleus</keyword>
<organism evidence="7 8">
    <name type="scientific">Rosa chinensis</name>
    <name type="common">China rose</name>
    <dbReference type="NCBI Taxonomy" id="74649"/>
    <lineage>
        <taxon>Eukaryota</taxon>
        <taxon>Viridiplantae</taxon>
        <taxon>Streptophyta</taxon>
        <taxon>Embryophyta</taxon>
        <taxon>Tracheophyta</taxon>
        <taxon>Spermatophyta</taxon>
        <taxon>Magnoliopsida</taxon>
        <taxon>eudicotyledons</taxon>
        <taxon>Gunneridae</taxon>
        <taxon>Pentapetalae</taxon>
        <taxon>rosids</taxon>
        <taxon>fabids</taxon>
        <taxon>Rosales</taxon>
        <taxon>Rosaceae</taxon>
        <taxon>Rosoideae</taxon>
        <taxon>Rosoideae incertae sedis</taxon>
        <taxon>Rosa</taxon>
    </lineage>
</organism>
<dbReference type="PANTHER" id="PTHR23081:SF36">
    <property type="entry name" value="RNA POLYMERASE II SUBUNIT A C-TERMINAL DOMAIN PHOSPHATASE"/>
    <property type="match status" value="1"/>
</dbReference>
<dbReference type="Proteomes" id="UP000238479">
    <property type="component" value="Chromosome 5"/>
</dbReference>
<name>A0A2P6QK53_ROSCH</name>
<comment type="catalytic activity">
    <reaction evidence="6">
        <text>O-phospho-L-threonyl-[protein] + H2O = L-threonyl-[protein] + phosphate</text>
        <dbReference type="Rhea" id="RHEA:47004"/>
        <dbReference type="Rhea" id="RHEA-COMP:11060"/>
        <dbReference type="Rhea" id="RHEA-COMP:11605"/>
        <dbReference type="ChEBI" id="CHEBI:15377"/>
        <dbReference type="ChEBI" id="CHEBI:30013"/>
        <dbReference type="ChEBI" id="CHEBI:43474"/>
        <dbReference type="ChEBI" id="CHEBI:61977"/>
        <dbReference type="EC" id="3.1.3.16"/>
    </reaction>
</comment>
<evidence type="ECO:0000256" key="6">
    <source>
        <dbReference type="ARBA" id="ARBA00048336"/>
    </source>
</evidence>
<evidence type="ECO:0000256" key="5">
    <source>
        <dbReference type="ARBA" id="ARBA00047761"/>
    </source>
</evidence>
<dbReference type="EMBL" id="PDCK01000043">
    <property type="protein sequence ID" value="PRQ34552.1"/>
    <property type="molecule type" value="Genomic_DNA"/>
</dbReference>
<dbReference type="Gramene" id="PRQ34552">
    <property type="protein sequence ID" value="PRQ34552"/>
    <property type="gene ID" value="RchiOBHm_Chr5g0070271"/>
</dbReference>
<evidence type="ECO:0000256" key="2">
    <source>
        <dbReference type="ARBA" id="ARBA00013081"/>
    </source>
</evidence>
<evidence type="ECO:0000313" key="7">
    <source>
        <dbReference type="EMBL" id="PRQ34552.1"/>
    </source>
</evidence>
<dbReference type="PANTHER" id="PTHR23081">
    <property type="entry name" value="RNA POLYMERASE II CTD PHOSPHATASE"/>
    <property type="match status" value="1"/>
</dbReference>
<accession>A0A2P6QK53</accession>
<evidence type="ECO:0000313" key="8">
    <source>
        <dbReference type="Proteomes" id="UP000238479"/>
    </source>
</evidence>
<keyword evidence="8" id="KW-1185">Reference proteome</keyword>
<dbReference type="GO" id="GO:0008420">
    <property type="term" value="F:RNA polymerase II CTD heptapeptide repeat phosphatase activity"/>
    <property type="evidence" value="ECO:0007669"/>
    <property type="project" value="InterPro"/>
</dbReference>
<proteinExistence type="predicted"/>
<sequence>MIQWWNMAQRLGATCVKKVDDPSVTHVVATQTDAGRPMAVEDNKFLVHFRWIEESNFMWQKQPEDKFPVPVIEVGKIVQPESASPEITLPGFFTRLRSVFLPTFLDPVTLLATISGLIGRKRKRLQ</sequence>
<dbReference type="GO" id="GO:0005634">
    <property type="term" value="C:nucleus"/>
    <property type="evidence" value="ECO:0007669"/>
    <property type="project" value="UniProtKB-SubCell"/>
</dbReference>
<reference evidence="7 8" key="1">
    <citation type="journal article" date="2018" name="Nat. Genet.">
        <title>The Rosa genome provides new insights in the design of modern roses.</title>
        <authorList>
            <person name="Bendahmane M."/>
        </authorList>
    </citation>
    <scope>NUCLEOTIDE SEQUENCE [LARGE SCALE GENOMIC DNA]</scope>
    <source>
        <strain evidence="8">cv. Old Blush</strain>
    </source>
</reference>
<comment type="subcellular location">
    <subcellularLocation>
        <location evidence="1">Nucleus</location>
    </subcellularLocation>
</comment>
<protein>
    <recommendedName>
        <fullName evidence="2">protein-serine/threonine phosphatase</fullName>
        <ecNumber evidence="2">3.1.3.16</ecNumber>
    </recommendedName>
</protein>
<comment type="catalytic activity">
    <reaction evidence="5">
        <text>O-phospho-L-seryl-[protein] + H2O = L-seryl-[protein] + phosphate</text>
        <dbReference type="Rhea" id="RHEA:20629"/>
        <dbReference type="Rhea" id="RHEA-COMP:9863"/>
        <dbReference type="Rhea" id="RHEA-COMP:11604"/>
        <dbReference type="ChEBI" id="CHEBI:15377"/>
        <dbReference type="ChEBI" id="CHEBI:29999"/>
        <dbReference type="ChEBI" id="CHEBI:43474"/>
        <dbReference type="ChEBI" id="CHEBI:83421"/>
        <dbReference type="EC" id="3.1.3.16"/>
    </reaction>
</comment>
<dbReference type="AlphaFoldDB" id="A0A2P6QK53"/>
<dbReference type="SUPFAM" id="SSF52113">
    <property type="entry name" value="BRCT domain"/>
    <property type="match status" value="1"/>
</dbReference>
<dbReference type="EC" id="3.1.3.16" evidence="2"/>
<dbReference type="Gene3D" id="3.40.50.10190">
    <property type="entry name" value="BRCT domain"/>
    <property type="match status" value="1"/>
</dbReference>
<dbReference type="InterPro" id="IPR036420">
    <property type="entry name" value="BRCT_dom_sf"/>
</dbReference>